<dbReference type="AlphaFoldDB" id="A0ABD5XKD0"/>
<feature type="compositionally biased region" description="Low complexity" evidence="5">
    <location>
        <begin position="210"/>
        <end position="222"/>
    </location>
</feature>
<name>A0ABD5XKD0_9EURY</name>
<proteinExistence type="inferred from homology"/>
<dbReference type="Gene3D" id="1.20.120.710">
    <property type="entry name" value="Haloacid dehalogenase hydrolase-like domain"/>
    <property type="match status" value="1"/>
</dbReference>
<comment type="similarity">
    <text evidence="2">Belongs to the HAD-like hydrolase superfamily.</text>
</comment>
<comment type="cofactor">
    <cofactor evidence="1">
        <name>Mg(2+)</name>
        <dbReference type="ChEBI" id="CHEBI:18420"/>
    </cofactor>
</comment>
<keyword evidence="7" id="KW-1185">Reference proteome</keyword>
<keyword evidence="4" id="KW-0460">Magnesium</keyword>
<evidence type="ECO:0000256" key="5">
    <source>
        <dbReference type="SAM" id="MobiDB-lite"/>
    </source>
</evidence>
<evidence type="ECO:0000256" key="1">
    <source>
        <dbReference type="ARBA" id="ARBA00001946"/>
    </source>
</evidence>
<dbReference type="PANTHER" id="PTHR46470">
    <property type="entry name" value="N-ACYLNEURAMINATE-9-PHOSPHATASE"/>
    <property type="match status" value="1"/>
</dbReference>
<dbReference type="EMBL" id="JBHTAB010000003">
    <property type="protein sequence ID" value="MFC7129543.1"/>
    <property type="molecule type" value="Genomic_DNA"/>
</dbReference>
<keyword evidence="3 6" id="KW-0378">Hydrolase</keyword>
<dbReference type="SUPFAM" id="SSF56784">
    <property type="entry name" value="HAD-like"/>
    <property type="match status" value="1"/>
</dbReference>
<dbReference type="RefSeq" id="WP_390244032.1">
    <property type="nucleotide sequence ID" value="NZ_JBHTAB010000003.1"/>
</dbReference>
<dbReference type="Pfam" id="PF00702">
    <property type="entry name" value="Hydrolase"/>
    <property type="match status" value="1"/>
</dbReference>
<dbReference type="GO" id="GO:0019752">
    <property type="term" value="P:carboxylic acid metabolic process"/>
    <property type="evidence" value="ECO:0007669"/>
    <property type="project" value="UniProtKB-ARBA"/>
</dbReference>
<evidence type="ECO:0000313" key="7">
    <source>
        <dbReference type="Proteomes" id="UP001596460"/>
    </source>
</evidence>
<dbReference type="Proteomes" id="UP001596460">
    <property type="component" value="Unassembled WGS sequence"/>
</dbReference>
<dbReference type="InterPro" id="IPR036412">
    <property type="entry name" value="HAD-like_sf"/>
</dbReference>
<dbReference type="PANTHER" id="PTHR46470:SF3">
    <property type="entry name" value="N-ACYLNEURAMINATE-9-PHOSPHATASE"/>
    <property type="match status" value="1"/>
</dbReference>
<dbReference type="InterPro" id="IPR051400">
    <property type="entry name" value="HAD-like_hydrolase"/>
</dbReference>
<evidence type="ECO:0000313" key="6">
    <source>
        <dbReference type="EMBL" id="MFC7129543.1"/>
    </source>
</evidence>
<evidence type="ECO:0000256" key="3">
    <source>
        <dbReference type="ARBA" id="ARBA00022801"/>
    </source>
</evidence>
<reference evidence="6 7" key="1">
    <citation type="journal article" date="2019" name="Int. J. Syst. Evol. Microbiol.">
        <title>The Global Catalogue of Microorganisms (GCM) 10K type strain sequencing project: providing services to taxonomists for standard genome sequencing and annotation.</title>
        <authorList>
            <consortium name="The Broad Institute Genomics Platform"/>
            <consortium name="The Broad Institute Genome Sequencing Center for Infectious Disease"/>
            <person name="Wu L."/>
            <person name="Ma J."/>
        </authorList>
    </citation>
    <scope>NUCLEOTIDE SEQUENCE [LARGE SCALE GENOMIC DNA]</scope>
    <source>
        <strain evidence="6 7">DSM 26526</strain>
    </source>
</reference>
<comment type="caution">
    <text evidence="6">The sequence shown here is derived from an EMBL/GenBank/DDBJ whole genome shotgun (WGS) entry which is preliminary data.</text>
</comment>
<evidence type="ECO:0000256" key="4">
    <source>
        <dbReference type="ARBA" id="ARBA00022842"/>
    </source>
</evidence>
<dbReference type="SFLD" id="SFLDG01129">
    <property type="entry name" value="C1.5:_HAD__Beta-PGM__Phosphata"/>
    <property type="match status" value="1"/>
</dbReference>
<dbReference type="Gene3D" id="3.40.50.1000">
    <property type="entry name" value="HAD superfamily/HAD-like"/>
    <property type="match status" value="1"/>
</dbReference>
<organism evidence="6 7">
    <name type="scientific">Haloferax chudinovii</name>
    <dbReference type="NCBI Taxonomy" id="1109010"/>
    <lineage>
        <taxon>Archaea</taxon>
        <taxon>Methanobacteriati</taxon>
        <taxon>Methanobacteriota</taxon>
        <taxon>Stenosarchaea group</taxon>
        <taxon>Halobacteria</taxon>
        <taxon>Halobacteriales</taxon>
        <taxon>Haloferacaceae</taxon>
        <taxon>Haloferax</taxon>
    </lineage>
</organism>
<protein>
    <submittedName>
        <fullName evidence="6">HAD family hydrolase</fullName>
        <ecNumber evidence="6">3.1.3.-</ecNumber>
    </submittedName>
</protein>
<dbReference type="NCBIfam" id="TIGR01509">
    <property type="entry name" value="HAD-SF-IA-v3"/>
    <property type="match status" value="1"/>
</dbReference>
<dbReference type="EC" id="3.1.3.-" evidence="6"/>
<sequence>MAPFDAILFDLDNTLCTNDQSGETIYAGAFDAAGLDRFGEPSDLWAALDGPPDHDDHEGYLADGFERVAAKHDREGVDVRALARGFVETVDHSAVSFRPGAEAALAAARDHASVGLVTNGPERRQSIKLDALGIADAFDAVVFAGDMPRRKPHSDPFERALDALDAEANASLHVGDSLEFDVDGAHRAGLDAAWCPVETEADGAGGADGADGPDAPRAPDAGSHAPAYVLRSLADFPAILDGEP</sequence>
<accession>A0ABD5XKD0</accession>
<dbReference type="SFLD" id="SFLDS00003">
    <property type="entry name" value="Haloacid_Dehalogenase"/>
    <property type="match status" value="1"/>
</dbReference>
<evidence type="ECO:0000256" key="2">
    <source>
        <dbReference type="ARBA" id="ARBA00007958"/>
    </source>
</evidence>
<feature type="region of interest" description="Disordered" evidence="5">
    <location>
        <begin position="199"/>
        <end position="223"/>
    </location>
</feature>
<dbReference type="GO" id="GO:0016787">
    <property type="term" value="F:hydrolase activity"/>
    <property type="evidence" value="ECO:0007669"/>
    <property type="project" value="UniProtKB-KW"/>
</dbReference>
<gene>
    <name evidence="6" type="ORF">ACFQI8_09050</name>
</gene>
<dbReference type="InterPro" id="IPR023214">
    <property type="entry name" value="HAD_sf"/>
</dbReference>
<dbReference type="NCBIfam" id="TIGR01549">
    <property type="entry name" value="HAD-SF-IA-v1"/>
    <property type="match status" value="1"/>
</dbReference>
<dbReference type="InterPro" id="IPR006439">
    <property type="entry name" value="HAD-SF_hydro_IA"/>
</dbReference>